<dbReference type="InterPro" id="IPR048300">
    <property type="entry name" value="TACO1_YebC-like_2nd/3rd_dom"/>
</dbReference>
<comment type="similarity">
    <text evidence="1">Belongs to the TACO1 family.</text>
</comment>
<dbReference type="AlphaFoldDB" id="A0A914XID0"/>
<reference evidence="4" key="1">
    <citation type="submission" date="2022-11" db="UniProtKB">
        <authorList>
            <consortium name="WormBaseParasite"/>
        </authorList>
    </citation>
    <scope>IDENTIFICATION</scope>
</reference>
<feature type="domain" description="TACO1/YebC-like second and third" evidence="2">
    <location>
        <begin position="61"/>
        <end position="229"/>
    </location>
</feature>
<name>A0A914XID0_9BILA</name>
<dbReference type="Pfam" id="PF01709">
    <property type="entry name" value="Transcrip_reg"/>
    <property type="match status" value="1"/>
</dbReference>
<dbReference type="InterPro" id="IPR017856">
    <property type="entry name" value="Integrase-like_N"/>
</dbReference>
<dbReference type="InterPro" id="IPR026564">
    <property type="entry name" value="Transcrip_reg_TACO1-like_dom3"/>
</dbReference>
<dbReference type="InterPro" id="IPR029072">
    <property type="entry name" value="YebC-like"/>
</dbReference>
<proteinExistence type="inferred from homology"/>
<organism evidence="3 4">
    <name type="scientific">Plectus sambesii</name>
    <dbReference type="NCBI Taxonomy" id="2011161"/>
    <lineage>
        <taxon>Eukaryota</taxon>
        <taxon>Metazoa</taxon>
        <taxon>Ecdysozoa</taxon>
        <taxon>Nematoda</taxon>
        <taxon>Chromadorea</taxon>
        <taxon>Plectida</taxon>
        <taxon>Plectina</taxon>
        <taxon>Plectoidea</taxon>
        <taxon>Plectidae</taxon>
        <taxon>Plectus</taxon>
    </lineage>
</organism>
<evidence type="ECO:0000256" key="1">
    <source>
        <dbReference type="ARBA" id="ARBA00008724"/>
    </source>
</evidence>
<dbReference type="SUPFAM" id="SSF75625">
    <property type="entry name" value="YebC-like"/>
    <property type="match status" value="1"/>
</dbReference>
<dbReference type="Proteomes" id="UP000887566">
    <property type="component" value="Unplaced"/>
</dbReference>
<dbReference type="Gene3D" id="1.10.10.200">
    <property type="match status" value="1"/>
</dbReference>
<evidence type="ECO:0000313" key="3">
    <source>
        <dbReference type="Proteomes" id="UP000887566"/>
    </source>
</evidence>
<evidence type="ECO:0000259" key="2">
    <source>
        <dbReference type="Pfam" id="PF01709"/>
    </source>
</evidence>
<dbReference type="Gene3D" id="3.30.70.980">
    <property type="match status" value="2"/>
</dbReference>
<dbReference type="InterPro" id="IPR002876">
    <property type="entry name" value="Transcrip_reg_TACO1-like"/>
</dbReference>
<protein>
    <submittedName>
        <fullName evidence="4">Transcriptional regulatory protein</fullName>
    </submittedName>
</protein>
<dbReference type="WBParaSite" id="PSAMB.scaffold831size40700.g8966.t1">
    <property type="protein sequence ID" value="PSAMB.scaffold831size40700.g8966.t1"/>
    <property type="gene ID" value="PSAMB.scaffold831size40700.g8966"/>
</dbReference>
<dbReference type="PANTHER" id="PTHR12532">
    <property type="entry name" value="TRANSLATIONAL ACTIVATOR OF CYTOCHROME C OXIDASE 1"/>
    <property type="match status" value="1"/>
</dbReference>
<dbReference type="PANTHER" id="PTHR12532:SF0">
    <property type="entry name" value="TRANSLATIONAL ACTIVATOR OF CYTOCHROME C OXIDASE 1"/>
    <property type="match status" value="1"/>
</dbReference>
<accession>A0A914XID0</accession>
<keyword evidence="3" id="KW-1185">Reference proteome</keyword>
<sequence>MLLQRYGRLIKVAVKFGGFDMKTNSRLAALQQEFKEKNLPFETFEKFMDNLKNRPEKKFWLDVIGPGGSFFIIEIETDSKTRTSNLISKLFKQLGQFRFSQDNNVRSWFESKGVVVISANRPATGDQTAPLPAITLEQAEEIAINVDCEEVTAIEDEEGNPAFEILCEANAVDQVEQQLTEMNLRVLSADVEYRAMNTLQLDENSAKLTQRFYELIEENDEVLKVFDNVDPGEDVAAAEA</sequence>
<evidence type="ECO:0000313" key="4">
    <source>
        <dbReference type="WBParaSite" id="PSAMB.scaffold831size40700.g8966.t1"/>
    </source>
</evidence>
<dbReference type="GO" id="GO:0005739">
    <property type="term" value="C:mitochondrion"/>
    <property type="evidence" value="ECO:0007669"/>
    <property type="project" value="TreeGrafter"/>
</dbReference>